<evidence type="ECO:0000313" key="3">
    <source>
        <dbReference type="EMBL" id="SDT06809.1"/>
    </source>
</evidence>
<keyword evidence="2" id="KW-0472">Membrane</keyword>
<name>A0A1H1XDS9_9MICO</name>
<feature type="transmembrane region" description="Helical" evidence="2">
    <location>
        <begin position="52"/>
        <end position="73"/>
    </location>
</feature>
<proteinExistence type="predicted"/>
<feature type="transmembrane region" description="Helical" evidence="2">
    <location>
        <begin position="79"/>
        <end position="99"/>
    </location>
</feature>
<dbReference type="EMBL" id="LT629755">
    <property type="protein sequence ID" value="SDT06809.1"/>
    <property type="molecule type" value="Genomic_DNA"/>
</dbReference>
<organism evidence="3 4">
    <name type="scientific">Agromyces flavus</name>
    <dbReference type="NCBI Taxonomy" id="589382"/>
    <lineage>
        <taxon>Bacteria</taxon>
        <taxon>Bacillati</taxon>
        <taxon>Actinomycetota</taxon>
        <taxon>Actinomycetes</taxon>
        <taxon>Micrococcales</taxon>
        <taxon>Microbacteriaceae</taxon>
        <taxon>Agromyces</taxon>
    </lineage>
</organism>
<dbReference type="Gene3D" id="1.20.1280.290">
    <property type="match status" value="1"/>
</dbReference>
<gene>
    <name evidence="3" type="ORF">SAMN04489721_2447</name>
</gene>
<accession>A0A1H1XDS9</accession>
<dbReference type="Proteomes" id="UP000199482">
    <property type="component" value="Chromosome I"/>
</dbReference>
<evidence type="ECO:0000256" key="2">
    <source>
        <dbReference type="SAM" id="Phobius"/>
    </source>
</evidence>
<protein>
    <submittedName>
        <fullName evidence="3">Uncharacterized protein</fullName>
    </submittedName>
</protein>
<dbReference type="AlphaFoldDB" id="A0A1H1XDS9"/>
<feature type="compositionally biased region" description="Basic residues" evidence="1">
    <location>
        <begin position="120"/>
        <end position="131"/>
    </location>
</feature>
<evidence type="ECO:0000256" key="1">
    <source>
        <dbReference type="SAM" id="MobiDB-lite"/>
    </source>
</evidence>
<dbReference type="STRING" id="589382.SAMN04489721_2447"/>
<feature type="transmembrane region" description="Helical" evidence="2">
    <location>
        <begin position="20"/>
        <end position="40"/>
    </location>
</feature>
<evidence type="ECO:0000313" key="4">
    <source>
        <dbReference type="Proteomes" id="UP000199482"/>
    </source>
</evidence>
<feature type="region of interest" description="Disordered" evidence="1">
    <location>
        <begin position="107"/>
        <end position="140"/>
    </location>
</feature>
<reference evidence="4" key="1">
    <citation type="submission" date="2016-10" db="EMBL/GenBank/DDBJ databases">
        <authorList>
            <person name="Varghese N."/>
            <person name="Submissions S."/>
        </authorList>
    </citation>
    <scope>NUCLEOTIDE SEQUENCE [LARGE SCALE GENOMIC DNA]</scope>
    <source>
        <strain evidence="4">CPCC 202695</strain>
    </source>
</reference>
<keyword evidence="2" id="KW-0812">Transmembrane</keyword>
<feature type="compositionally biased region" description="Basic and acidic residues" evidence="1">
    <location>
        <begin position="107"/>
        <end position="119"/>
    </location>
</feature>
<keyword evidence="2" id="KW-1133">Transmembrane helix</keyword>
<sequence>MGRTPDAARGPRSYLGVMDIPMIAGTVATVVFAVSNLPMVRKALHTRDVSSYSVASLAMINAANGLYSLYVFTLPVGPIWALHTFYVVSCAIMLALCVAQRRAAARRATEHRPIDDSPRRARRRPGTRGHRGVAATGVSA</sequence>